<evidence type="ECO:0000313" key="3">
    <source>
        <dbReference type="Proteomes" id="UP000179807"/>
    </source>
</evidence>
<feature type="region of interest" description="Disordered" evidence="1">
    <location>
        <begin position="1"/>
        <end position="21"/>
    </location>
</feature>
<dbReference type="VEuPathDB" id="TrichDB:TRFO_16148"/>
<protein>
    <submittedName>
        <fullName evidence="2">Uncharacterized protein</fullName>
    </submittedName>
</protein>
<evidence type="ECO:0000313" key="2">
    <source>
        <dbReference type="EMBL" id="OHT13700.1"/>
    </source>
</evidence>
<dbReference type="RefSeq" id="XP_068366836.1">
    <property type="nucleotide sequence ID" value="XM_068498808.1"/>
</dbReference>
<gene>
    <name evidence="2" type="ORF">TRFO_16148</name>
</gene>
<proteinExistence type="predicted"/>
<dbReference type="GeneID" id="94833512"/>
<dbReference type="AlphaFoldDB" id="A0A1J4KVE3"/>
<dbReference type="EMBL" id="MLAK01000493">
    <property type="protein sequence ID" value="OHT13700.1"/>
    <property type="molecule type" value="Genomic_DNA"/>
</dbReference>
<organism evidence="2 3">
    <name type="scientific">Tritrichomonas foetus</name>
    <dbReference type="NCBI Taxonomy" id="1144522"/>
    <lineage>
        <taxon>Eukaryota</taxon>
        <taxon>Metamonada</taxon>
        <taxon>Parabasalia</taxon>
        <taxon>Tritrichomonadida</taxon>
        <taxon>Tritrichomonadidae</taxon>
        <taxon>Tritrichomonas</taxon>
    </lineage>
</organism>
<reference evidence="2" key="1">
    <citation type="submission" date="2016-10" db="EMBL/GenBank/DDBJ databases">
        <authorList>
            <person name="Benchimol M."/>
            <person name="Almeida L.G."/>
            <person name="Vasconcelos A.T."/>
            <person name="Perreira-Neves A."/>
            <person name="Rosa I.A."/>
            <person name="Tasca T."/>
            <person name="Bogo M.R."/>
            <person name="de Souza W."/>
        </authorList>
    </citation>
    <scope>NUCLEOTIDE SEQUENCE [LARGE SCALE GENOMIC DNA]</scope>
    <source>
        <strain evidence="2">K</strain>
    </source>
</reference>
<name>A0A1J4KVE3_9EUKA</name>
<sequence>MVEVQPLVTNSDESDNPEVQLTTSNQTESIIMPLSDTDMTLASHIDVFQDICSNESLLSMDSALSSSQLAAEDLGSISKTYEMSEFASELTTSAQLFRQKWKESLKKNPQ</sequence>
<dbReference type="Proteomes" id="UP000179807">
    <property type="component" value="Unassembled WGS sequence"/>
</dbReference>
<evidence type="ECO:0000256" key="1">
    <source>
        <dbReference type="SAM" id="MobiDB-lite"/>
    </source>
</evidence>
<accession>A0A1J4KVE3</accession>
<feature type="compositionally biased region" description="Polar residues" evidence="1">
    <location>
        <begin position="7"/>
        <end position="21"/>
    </location>
</feature>
<comment type="caution">
    <text evidence="2">The sequence shown here is derived from an EMBL/GenBank/DDBJ whole genome shotgun (WGS) entry which is preliminary data.</text>
</comment>
<keyword evidence="3" id="KW-1185">Reference proteome</keyword>